<dbReference type="EMBL" id="CM001210">
    <property type="protein sequence ID" value="EGP82306.1"/>
    <property type="molecule type" value="Genomic_DNA"/>
</dbReference>
<dbReference type="KEGG" id="ztr:MYCGRDRAFT_97660"/>
<proteinExistence type="predicted"/>
<dbReference type="GeneID" id="13400126"/>
<dbReference type="HOGENOM" id="CLU_1062488_0_0_1"/>
<name>F9XQX2_ZYMTI</name>
<evidence type="ECO:0000313" key="2">
    <source>
        <dbReference type="Proteomes" id="UP000008062"/>
    </source>
</evidence>
<keyword evidence="2" id="KW-1185">Reference proteome</keyword>
<dbReference type="AlphaFoldDB" id="F9XQX2"/>
<organism evidence="1 2">
    <name type="scientific">Zymoseptoria tritici (strain CBS 115943 / IPO323)</name>
    <name type="common">Speckled leaf blotch fungus</name>
    <name type="synonym">Septoria tritici</name>
    <dbReference type="NCBI Taxonomy" id="336722"/>
    <lineage>
        <taxon>Eukaryota</taxon>
        <taxon>Fungi</taxon>
        <taxon>Dikarya</taxon>
        <taxon>Ascomycota</taxon>
        <taxon>Pezizomycotina</taxon>
        <taxon>Dothideomycetes</taxon>
        <taxon>Dothideomycetidae</taxon>
        <taxon>Mycosphaerellales</taxon>
        <taxon>Mycosphaerellaceae</taxon>
        <taxon>Zymoseptoria</taxon>
    </lineage>
</organism>
<reference evidence="1 2" key="1">
    <citation type="journal article" date="2011" name="PLoS Genet.">
        <title>Finished genome of the fungal wheat pathogen Mycosphaerella graminicola reveals dispensome structure, chromosome plasticity, and stealth pathogenesis.</title>
        <authorList>
            <person name="Goodwin S.B."/>
            <person name="Ben M'barek S."/>
            <person name="Dhillon B."/>
            <person name="Wittenberg A.H.J."/>
            <person name="Crane C.F."/>
            <person name="Hane J.K."/>
            <person name="Foster A.J."/>
            <person name="Van der Lee T.A.J."/>
            <person name="Grimwood J."/>
            <person name="Aerts A."/>
            <person name="Antoniw J."/>
            <person name="Bailey A."/>
            <person name="Bluhm B."/>
            <person name="Bowler J."/>
            <person name="Bristow J."/>
            <person name="van der Burgt A."/>
            <person name="Canto-Canche B."/>
            <person name="Churchill A.C.L."/>
            <person name="Conde-Ferraez L."/>
            <person name="Cools H.J."/>
            <person name="Coutinho P.M."/>
            <person name="Csukai M."/>
            <person name="Dehal P."/>
            <person name="De Wit P."/>
            <person name="Donzelli B."/>
            <person name="van de Geest H.C."/>
            <person name="van Ham R.C.H.J."/>
            <person name="Hammond-Kosack K.E."/>
            <person name="Henrissat B."/>
            <person name="Kilian A."/>
            <person name="Kobayashi A.K."/>
            <person name="Koopmann E."/>
            <person name="Kourmpetis Y."/>
            <person name="Kuzniar A."/>
            <person name="Lindquist E."/>
            <person name="Lombard V."/>
            <person name="Maliepaard C."/>
            <person name="Martins N."/>
            <person name="Mehrabi R."/>
            <person name="Nap J.P.H."/>
            <person name="Ponomarenko A."/>
            <person name="Rudd J.J."/>
            <person name="Salamov A."/>
            <person name="Schmutz J."/>
            <person name="Schouten H.J."/>
            <person name="Shapiro H."/>
            <person name="Stergiopoulos I."/>
            <person name="Torriani S.F.F."/>
            <person name="Tu H."/>
            <person name="de Vries R.P."/>
            <person name="Waalwijk C."/>
            <person name="Ware S.B."/>
            <person name="Wiebenga A."/>
            <person name="Zwiers L.-H."/>
            <person name="Oliver R.P."/>
            <person name="Grigoriev I.V."/>
            <person name="Kema G.H.J."/>
        </authorList>
    </citation>
    <scope>NUCLEOTIDE SEQUENCE [LARGE SCALE GENOMIC DNA]</scope>
    <source>
        <strain evidence="2">CBS 115943 / IPO323</strain>
    </source>
</reference>
<dbReference type="Proteomes" id="UP000008062">
    <property type="component" value="Chromosome 15"/>
</dbReference>
<accession>F9XQX2</accession>
<sequence length="262" mass="29523">MILSLSSMAPPTHAVIPATLAQGFDWANAKEDAVMLLYDDSQQYYTLAIKWSPGSDSSARVLVFALWAMYGVEEISVPPEIDPGASMIARYHKEKEVSVYCVPKDETSPTNADSIPLCQLFNLDIEIIKTKQELSRSRATFEMFHVVGQSARTQPESSNNSCDADLARFRNTSQNDRVSKNVSSRDELQRILNKYEEKIKEVTLKSGQIYMSMGFMMRKVLGSADFCKTEEDAQNKKRKTALEDLQRRLHTAMNACTEKLSN</sequence>
<evidence type="ECO:0000313" key="1">
    <source>
        <dbReference type="EMBL" id="EGP82306.1"/>
    </source>
</evidence>
<protein>
    <submittedName>
        <fullName evidence="1">Uncharacterized protein</fullName>
    </submittedName>
</protein>
<dbReference type="InParanoid" id="F9XQX2"/>
<dbReference type="RefSeq" id="XP_003847330.1">
    <property type="nucleotide sequence ID" value="XM_003847282.1"/>
</dbReference>
<gene>
    <name evidence="1" type="ORF">MYCGRDRAFT_97660</name>
</gene>